<feature type="domain" description="RRM" evidence="4">
    <location>
        <begin position="176"/>
        <end position="232"/>
    </location>
</feature>
<feature type="compositionally biased region" description="Polar residues" evidence="3">
    <location>
        <begin position="67"/>
        <end position="104"/>
    </location>
</feature>
<evidence type="ECO:0000313" key="5">
    <source>
        <dbReference type="EMBL" id="KAK5085349.1"/>
    </source>
</evidence>
<dbReference type="PANTHER" id="PTHR47640:SF11">
    <property type="entry name" value="RNA-BINDING PROTEIN 42"/>
    <property type="match status" value="1"/>
</dbReference>
<feature type="compositionally biased region" description="Polar residues" evidence="3">
    <location>
        <begin position="45"/>
        <end position="59"/>
    </location>
</feature>
<feature type="region of interest" description="Disordered" evidence="3">
    <location>
        <begin position="1"/>
        <end position="33"/>
    </location>
</feature>
<keyword evidence="1 2" id="KW-0694">RNA-binding</keyword>
<sequence length="257" mass="27537">MAYPPPPGHASLPPKPPPSTISSAPKPNAGFKPAFTAFAPRAVASTNKPNSATQYSSGPTHIYGVQTPYQAPSQYDSNQSAPGAPQMTNPFVPTPSMPGSSTAYGNYDSEYEAQIQQWQSAYSGKDDKSGYSKTAAPVVKADPAATGKETEKTVQRAGGGTTWTDDSLLEWDPAHFRIFVGNLAGEVTDDSLLKAFSRYPSVQKARVIRDKRTTKIKNDKHGRNRNKNKGAGNHAKVEHGGIEKKPPKTKNGLRVLG</sequence>
<proteinExistence type="predicted"/>
<evidence type="ECO:0000256" key="2">
    <source>
        <dbReference type="PROSITE-ProRule" id="PRU00176"/>
    </source>
</evidence>
<dbReference type="Pfam" id="PF00076">
    <property type="entry name" value="RRM_1"/>
    <property type="match status" value="1"/>
</dbReference>
<keyword evidence="6" id="KW-1185">Reference proteome</keyword>
<name>A0AAN7Y620_9EURO</name>
<protein>
    <recommendedName>
        <fullName evidence="4">RRM domain-containing protein</fullName>
    </recommendedName>
</protein>
<dbReference type="InterPro" id="IPR000504">
    <property type="entry name" value="RRM_dom"/>
</dbReference>
<dbReference type="PANTHER" id="PTHR47640">
    <property type="entry name" value="TRNA SELENOCYSTEINE 1-ASSOCIATED PROTEIN 1-RELATED-RELATED"/>
    <property type="match status" value="1"/>
</dbReference>
<reference evidence="5 6" key="1">
    <citation type="submission" date="2023-08" db="EMBL/GenBank/DDBJ databases">
        <title>Black Yeasts Isolated from many extreme environments.</title>
        <authorList>
            <person name="Coleine C."/>
            <person name="Stajich J.E."/>
            <person name="Selbmann L."/>
        </authorList>
    </citation>
    <scope>NUCLEOTIDE SEQUENCE [LARGE SCALE GENOMIC DNA]</scope>
    <source>
        <strain evidence="5 6">CCFEE 5910</strain>
    </source>
</reference>
<dbReference type="InterPro" id="IPR035979">
    <property type="entry name" value="RBD_domain_sf"/>
</dbReference>
<evidence type="ECO:0000256" key="3">
    <source>
        <dbReference type="SAM" id="MobiDB-lite"/>
    </source>
</evidence>
<feature type="region of interest" description="Disordered" evidence="3">
    <location>
        <begin position="45"/>
        <end position="105"/>
    </location>
</feature>
<feature type="compositionally biased region" description="Basic and acidic residues" evidence="3">
    <location>
        <begin position="211"/>
        <end position="221"/>
    </location>
</feature>
<dbReference type="InterPro" id="IPR012677">
    <property type="entry name" value="Nucleotide-bd_a/b_plait_sf"/>
</dbReference>
<dbReference type="EMBL" id="JAVRRJ010000004">
    <property type="protein sequence ID" value="KAK5085349.1"/>
    <property type="molecule type" value="Genomic_DNA"/>
</dbReference>
<gene>
    <name evidence="5" type="ORF">LTR05_004633</name>
</gene>
<dbReference type="GO" id="GO:0003729">
    <property type="term" value="F:mRNA binding"/>
    <property type="evidence" value="ECO:0007669"/>
    <property type="project" value="InterPro"/>
</dbReference>
<evidence type="ECO:0000313" key="6">
    <source>
        <dbReference type="Proteomes" id="UP001309876"/>
    </source>
</evidence>
<dbReference type="AlphaFoldDB" id="A0AAN7Y620"/>
<dbReference type="PROSITE" id="PS50102">
    <property type="entry name" value="RRM"/>
    <property type="match status" value="1"/>
</dbReference>
<comment type="caution">
    <text evidence="5">The sequence shown here is derived from an EMBL/GenBank/DDBJ whole genome shotgun (WGS) entry which is preliminary data.</text>
</comment>
<evidence type="ECO:0000256" key="1">
    <source>
        <dbReference type="ARBA" id="ARBA00022884"/>
    </source>
</evidence>
<accession>A0AAN7Y620</accession>
<feature type="compositionally biased region" description="Basic and acidic residues" evidence="3">
    <location>
        <begin position="235"/>
        <end position="246"/>
    </location>
</feature>
<dbReference type="Gene3D" id="3.30.70.330">
    <property type="match status" value="1"/>
</dbReference>
<organism evidence="5 6">
    <name type="scientific">Lithohypha guttulata</name>
    <dbReference type="NCBI Taxonomy" id="1690604"/>
    <lineage>
        <taxon>Eukaryota</taxon>
        <taxon>Fungi</taxon>
        <taxon>Dikarya</taxon>
        <taxon>Ascomycota</taxon>
        <taxon>Pezizomycotina</taxon>
        <taxon>Eurotiomycetes</taxon>
        <taxon>Chaetothyriomycetidae</taxon>
        <taxon>Chaetothyriales</taxon>
        <taxon>Trichomeriaceae</taxon>
        <taxon>Lithohypha</taxon>
    </lineage>
</organism>
<evidence type="ECO:0000259" key="4">
    <source>
        <dbReference type="PROSITE" id="PS50102"/>
    </source>
</evidence>
<feature type="compositionally biased region" description="Pro residues" evidence="3">
    <location>
        <begin position="1"/>
        <end position="19"/>
    </location>
</feature>
<feature type="region of interest" description="Disordered" evidence="3">
    <location>
        <begin position="211"/>
        <end position="257"/>
    </location>
</feature>
<dbReference type="Proteomes" id="UP001309876">
    <property type="component" value="Unassembled WGS sequence"/>
</dbReference>
<dbReference type="InterPro" id="IPR050825">
    <property type="entry name" value="RBM42_RBP45_47-like"/>
</dbReference>
<dbReference type="SUPFAM" id="SSF54928">
    <property type="entry name" value="RNA-binding domain, RBD"/>
    <property type="match status" value="1"/>
</dbReference>